<dbReference type="PANTHER" id="PTHR21245">
    <property type="entry name" value="HETEROGENEOUS NUCLEAR RIBONUCLEOPROTEIN"/>
    <property type="match status" value="1"/>
</dbReference>
<dbReference type="PROSITE" id="PS50102">
    <property type="entry name" value="RRM"/>
    <property type="match status" value="1"/>
</dbReference>
<dbReference type="SMART" id="SM00360">
    <property type="entry name" value="RRM"/>
    <property type="match status" value="1"/>
</dbReference>
<feature type="compositionally biased region" description="Polar residues" evidence="10">
    <location>
        <begin position="14"/>
        <end position="24"/>
    </location>
</feature>
<keyword evidence="4" id="KW-0221">Differentiation</keyword>
<gene>
    <name evidence="15" type="primary">LOC101847884</name>
</gene>
<feature type="compositionally biased region" description="Basic and acidic residues" evidence="10">
    <location>
        <begin position="102"/>
        <end position="127"/>
    </location>
</feature>
<dbReference type="Proteomes" id="UP000694888">
    <property type="component" value="Unplaced"/>
</dbReference>
<keyword evidence="14" id="KW-1185">Reference proteome</keyword>
<dbReference type="InterPro" id="IPR034887">
    <property type="entry name" value="LARP7_RRM1"/>
</dbReference>
<sequence length="967" mass="110042">MDKGDPSNEDGTDNDSVQGSSGSEQSRKRKSSPSSAQADQSAVPSKASKLRGGNESPKGGHRFIGAASNIKSLATSEERETSQIQSKRKRSLDVIDQQSPTDEAKLVVEKSELEKGETPLKKAKLSEQDEPNEAKQSFGTTNLDTSSDGNTSSISVKPKRNTSTSKLGNERSKPTRKRTKFLLQAVLEQMEFYFSDSNLSKDRYVKHLLDQNEDGYIDLSVFGNFNKLQALHKDGVSSKVLAKALQRSKILQLSGDKTQVRRITPFKEISQEETDRRTIYVENLPSRATHTWIRSLFSQCGKVVYVSLPVYRTTREKKGFAFVEFDTPEEAAKACLLNNPPPEKAQEKPGKFPKSNKTLNRLQKIVPEKPEQDSNEENFSDDQKKQSVNPTSTEKPKKKKKKKGKKKKPSESVSEEKPDTANAPLPASETSEVKKKKKKKKKKRPSLSQDTNTGQDKTDVKPDEQSKEGEVQPCVQTESSQCETIMSDDKQKPTDAPKMEAEPANEELVERKKKRRKKKKKSESTQEGKKGEVHEIQFANVSKTKKTTEDDVLLKSEEVVSENAPVAEKSSAEEVTLCRKERKRLRQEDIRRKKMEREEKEQLENMESVELKSVKARERLRSDISLSSQYTDSESEDPARILLKRDGSQVTSILKSKKKAVPKRVEFDLVPETKEFIRGKEVRKRKKLKKEKLHLRIISKKEWDTLRAEYINQQKSHMTALKESLRELRQQENAGKPEPKGPRHLDLEDVFGTKRLKPSRDIKMAHVEALKFIPNVIVQWRCTHEMHRDKIRGMFKSLGSGIAYIDAEEEAKSGYIRFTDEESAERFTKLTLTQCSSSFSARVLPAEKQQAYWDKANEDRMKRLGRKRKEKGSEKLARKVFERNKATFFKKPSRIVFSDGDDDVNDEEKKDEDDDNDEVKKEGDDDKKEEEDVKEKDQSESVKEDSAKALEDQNLSTEAAVQEEGAS</sequence>
<feature type="compositionally biased region" description="Acidic residues" evidence="10">
    <location>
        <begin position="899"/>
        <end position="917"/>
    </location>
</feature>
<evidence type="ECO:0000256" key="9">
    <source>
        <dbReference type="PROSITE-ProRule" id="PRU00332"/>
    </source>
</evidence>
<proteinExistence type="predicted"/>
<accession>A0ABM0JTU0</accession>
<evidence type="ECO:0000259" key="12">
    <source>
        <dbReference type="PROSITE" id="PS50961"/>
    </source>
</evidence>
<feature type="domain" description="HTH La-type RNA-binding" evidence="12">
    <location>
        <begin position="176"/>
        <end position="270"/>
    </location>
</feature>
<dbReference type="SMART" id="SM00715">
    <property type="entry name" value="LA"/>
    <property type="match status" value="1"/>
</dbReference>
<evidence type="ECO:0000256" key="2">
    <source>
        <dbReference type="ARBA" id="ARBA00015867"/>
    </source>
</evidence>
<feature type="compositionally biased region" description="Polar residues" evidence="10">
    <location>
        <begin position="446"/>
        <end position="455"/>
    </location>
</feature>
<feature type="compositionally biased region" description="Low complexity" evidence="10">
    <location>
        <begin position="32"/>
        <end position="45"/>
    </location>
</feature>
<dbReference type="CDD" id="cd12290">
    <property type="entry name" value="RRM1_LARP7"/>
    <property type="match status" value="1"/>
</dbReference>
<dbReference type="Gene3D" id="1.10.10.10">
    <property type="entry name" value="Winged helix-like DNA-binding domain superfamily/Winged helix DNA-binding domain"/>
    <property type="match status" value="1"/>
</dbReference>
<feature type="compositionally biased region" description="Basic and acidic residues" evidence="10">
    <location>
        <begin position="487"/>
        <end position="501"/>
    </location>
</feature>
<feature type="compositionally biased region" description="Polar residues" evidence="10">
    <location>
        <begin position="474"/>
        <end position="484"/>
    </location>
</feature>
<evidence type="ECO:0000256" key="4">
    <source>
        <dbReference type="ARBA" id="ARBA00022782"/>
    </source>
</evidence>
<dbReference type="Gene3D" id="3.30.70.330">
    <property type="match status" value="2"/>
</dbReference>
<dbReference type="PROSITE" id="PS51939">
    <property type="entry name" value="XRRM"/>
    <property type="match status" value="1"/>
</dbReference>
<reference evidence="15" key="1">
    <citation type="submission" date="2025-08" db="UniProtKB">
        <authorList>
            <consortium name="RefSeq"/>
        </authorList>
    </citation>
    <scope>IDENTIFICATION</scope>
</reference>
<evidence type="ECO:0000313" key="15">
    <source>
        <dbReference type="RefSeq" id="XP_005101332.1"/>
    </source>
</evidence>
<evidence type="ECO:0000256" key="10">
    <source>
        <dbReference type="SAM" id="MobiDB-lite"/>
    </source>
</evidence>
<evidence type="ECO:0000256" key="7">
    <source>
        <dbReference type="ARBA" id="ARBA00023187"/>
    </source>
</evidence>
<feature type="domain" description="RRM" evidence="11">
    <location>
        <begin position="277"/>
        <end position="334"/>
    </location>
</feature>
<dbReference type="CDD" id="cd07323">
    <property type="entry name" value="LAM"/>
    <property type="match status" value="1"/>
</dbReference>
<evidence type="ECO:0000259" key="11">
    <source>
        <dbReference type="PROSITE" id="PS50102"/>
    </source>
</evidence>
<dbReference type="SUPFAM" id="SSF54928">
    <property type="entry name" value="RNA-binding domain, RBD"/>
    <property type="match status" value="1"/>
</dbReference>
<dbReference type="InterPro" id="IPR036388">
    <property type="entry name" value="WH-like_DNA-bd_sf"/>
</dbReference>
<evidence type="ECO:0000259" key="13">
    <source>
        <dbReference type="PROSITE" id="PS51939"/>
    </source>
</evidence>
<feature type="region of interest" description="Disordered" evidence="10">
    <location>
        <begin position="1"/>
        <end position="175"/>
    </location>
</feature>
<evidence type="ECO:0000256" key="1">
    <source>
        <dbReference type="ARBA" id="ARBA00004642"/>
    </source>
</evidence>
<evidence type="ECO:0000256" key="3">
    <source>
        <dbReference type="ARBA" id="ARBA00022664"/>
    </source>
</evidence>
<feature type="region of interest" description="Disordered" evidence="10">
    <location>
        <begin position="897"/>
        <end position="967"/>
    </location>
</feature>
<dbReference type="Pfam" id="PF00076">
    <property type="entry name" value="RRM_1"/>
    <property type="match status" value="1"/>
</dbReference>
<dbReference type="GeneID" id="101847884"/>
<dbReference type="InterPro" id="IPR012677">
    <property type="entry name" value="Nucleotide-bd_a/b_plait_sf"/>
</dbReference>
<feature type="compositionally biased region" description="Polar residues" evidence="10">
    <location>
        <begin position="134"/>
        <end position="167"/>
    </location>
</feature>
<dbReference type="Pfam" id="PF05383">
    <property type="entry name" value="La"/>
    <property type="match status" value="1"/>
</dbReference>
<dbReference type="InterPro" id="IPR036390">
    <property type="entry name" value="WH_DNA-bd_sf"/>
</dbReference>
<feature type="compositionally biased region" description="Basic residues" evidence="10">
    <location>
        <begin position="511"/>
        <end position="521"/>
    </location>
</feature>
<dbReference type="PROSITE" id="PS50961">
    <property type="entry name" value="HTH_LA"/>
    <property type="match status" value="1"/>
</dbReference>
<keyword evidence="6 9" id="KW-0694">RNA-binding</keyword>
<protein>
    <recommendedName>
        <fullName evidence="2">La-related protein 7</fullName>
    </recommendedName>
    <alternativeName>
        <fullName evidence="8">La ribonucleoprotein domain family member 7</fullName>
    </alternativeName>
</protein>
<keyword evidence="5" id="KW-0744">Spermatogenesis</keyword>
<dbReference type="PRINTS" id="PR00302">
    <property type="entry name" value="LUPUSLA"/>
</dbReference>
<organism evidence="14 15">
    <name type="scientific">Aplysia californica</name>
    <name type="common">California sea hare</name>
    <dbReference type="NCBI Taxonomy" id="6500"/>
    <lineage>
        <taxon>Eukaryota</taxon>
        <taxon>Metazoa</taxon>
        <taxon>Spiralia</taxon>
        <taxon>Lophotrochozoa</taxon>
        <taxon>Mollusca</taxon>
        <taxon>Gastropoda</taxon>
        <taxon>Heterobranchia</taxon>
        <taxon>Euthyneura</taxon>
        <taxon>Tectipleura</taxon>
        <taxon>Aplysiida</taxon>
        <taxon>Aplysioidea</taxon>
        <taxon>Aplysiidae</taxon>
        <taxon>Aplysia</taxon>
    </lineage>
</organism>
<feature type="compositionally biased region" description="Basic and acidic residues" evidence="10">
    <location>
        <begin position="918"/>
        <end position="951"/>
    </location>
</feature>
<feature type="compositionally biased region" description="Basic residues" evidence="10">
    <location>
        <begin position="396"/>
        <end position="408"/>
    </location>
</feature>
<dbReference type="InterPro" id="IPR006630">
    <property type="entry name" value="La_HTH"/>
</dbReference>
<feature type="region of interest" description="Disordered" evidence="10">
    <location>
        <begin position="336"/>
        <end position="535"/>
    </location>
</feature>
<evidence type="ECO:0000256" key="8">
    <source>
        <dbReference type="ARBA" id="ARBA00029640"/>
    </source>
</evidence>
<comment type="subcellular location">
    <subcellularLocation>
        <location evidence="1">Nucleus</location>
        <location evidence="1">Nucleoplasm</location>
    </subcellularLocation>
</comment>
<name>A0ABM0JTU0_APLCA</name>
<evidence type="ECO:0000256" key="5">
    <source>
        <dbReference type="ARBA" id="ARBA00022871"/>
    </source>
</evidence>
<evidence type="ECO:0000313" key="14">
    <source>
        <dbReference type="Proteomes" id="UP000694888"/>
    </source>
</evidence>
<dbReference type="RefSeq" id="XP_005101332.1">
    <property type="nucleotide sequence ID" value="XM_005101275.3"/>
</dbReference>
<dbReference type="Pfam" id="PF08777">
    <property type="entry name" value="RRM_3"/>
    <property type="match status" value="1"/>
</dbReference>
<dbReference type="InterPro" id="IPR002344">
    <property type="entry name" value="Lupus_La"/>
</dbReference>
<feature type="domain" description="XRRM" evidence="13">
    <location>
        <begin position="769"/>
        <end position="886"/>
    </location>
</feature>
<dbReference type="SUPFAM" id="SSF46785">
    <property type="entry name" value="Winged helix' DNA-binding domain"/>
    <property type="match status" value="1"/>
</dbReference>
<dbReference type="InterPro" id="IPR035979">
    <property type="entry name" value="RBD_domain_sf"/>
</dbReference>
<feature type="compositionally biased region" description="Basic and acidic residues" evidence="10">
    <location>
        <begin position="456"/>
        <end position="470"/>
    </location>
</feature>
<dbReference type="InterPro" id="IPR014886">
    <property type="entry name" value="La_xRRM"/>
</dbReference>
<dbReference type="InterPro" id="IPR000504">
    <property type="entry name" value="RRM_dom"/>
</dbReference>
<evidence type="ECO:0000256" key="6">
    <source>
        <dbReference type="ARBA" id="ARBA00022884"/>
    </source>
</evidence>
<feature type="region of interest" description="Disordered" evidence="10">
    <location>
        <begin position="561"/>
        <end position="614"/>
    </location>
</feature>
<feature type="compositionally biased region" description="Basic and acidic residues" evidence="10">
    <location>
        <begin position="586"/>
        <end position="614"/>
    </location>
</feature>
<keyword evidence="3" id="KW-0507">mRNA processing</keyword>
<keyword evidence="7" id="KW-0508">mRNA splicing</keyword>
<feature type="compositionally biased region" description="Basic and acidic residues" evidence="10">
    <location>
        <begin position="570"/>
        <end position="579"/>
    </location>
</feature>
<feature type="compositionally biased region" description="Basic and acidic residues" evidence="10">
    <location>
        <begin position="522"/>
        <end position="535"/>
    </location>
</feature>
<feature type="compositionally biased region" description="Basic residues" evidence="10">
    <location>
        <begin position="434"/>
        <end position="445"/>
    </location>
</feature>